<sequence>MNFFYIIQDELSSIKKQLAQGFSPDDAYPLGPPLFMETPRSSSPIAQIEFPDFDEIVDSVALMDEKTELEPIRSHSNCKSP</sequence>
<feature type="non-terminal residue" evidence="1">
    <location>
        <position position="81"/>
    </location>
</feature>
<evidence type="ECO:0000313" key="2">
    <source>
        <dbReference type="Proteomes" id="UP000265520"/>
    </source>
</evidence>
<protein>
    <submittedName>
        <fullName evidence="1">Protein EFR3 like B</fullName>
    </submittedName>
</protein>
<accession>A0A392RMZ2</accession>
<dbReference type="AlphaFoldDB" id="A0A392RMZ2"/>
<keyword evidence="2" id="KW-1185">Reference proteome</keyword>
<organism evidence="1 2">
    <name type="scientific">Trifolium medium</name>
    <dbReference type="NCBI Taxonomy" id="97028"/>
    <lineage>
        <taxon>Eukaryota</taxon>
        <taxon>Viridiplantae</taxon>
        <taxon>Streptophyta</taxon>
        <taxon>Embryophyta</taxon>
        <taxon>Tracheophyta</taxon>
        <taxon>Spermatophyta</taxon>
        <taxon>Magnoliopsida</taxon>
        <taxon>eudicotyledons</taxon>
        <taxon>Gunneridae</taxon>
        <taxon>Pentapetalae</taxon>
        <taxon>rosids</taxon>
        <taxon>fabids</taxon>
        <taxon>Fabales</taxon>
        <taxon>Fabaceae</taxon>
        <taxon>Papilionoideae</taxon>
        <taxon>50 kb inversion clade</taxon>
        <taxon>NPAAA clade</taxon>
        <taxon>Hologalegina</taxon>
        <taxon>IRL clade</taxon>
        <taxon>Trifolieae</taxon>
        <taxon>Trifolium</taxon>
    </lineage>
</organism>
<reference evidence="1 2" key="1">
    <citation type="journal article" date="2018" name="Front. Plant Sci.">
        <title>Red Clover (Trifolium pratense) and Zigzag Clover (T. medium) - A Picture of Genomic Similarities and Differences.</title>
        <authorList>
            <person name="Dluhosova J."/>
            <person name="Istvanek J."/>
            <person name="Nedelnik J."/>
            <person name="Repkova J."/>
        </authorList>
    </citation>
    <scope>NUCLEOTIDE SEQUENCE [LARGE SCALE GENOMIC DNA]</scope>
    <source>
        <strain evidence="2">cv. 10/8</strain>
        <tissue evidence="1">Leaf</tissue>
    </source>
</reference>
<name>A0A392RMZ2_9FABA</name>
<evidence type="ECO:0000313" key="1">
    <source>
        <dbReference type="EMBL" id="MCI36925.1"/>
    </source>
</evidence>
<proteinExistence type="predicted"/>
<comment type="caution">
    <text evidence="1">The sequence shown here is derived from an EMBL/GenBank/DDBJ whole genome shotgun (WGS) entry which is preliminary data.</text>
</comment>
<dbReference type="EMBL" id="LXQA010238733">
    <property type="protein sequence ID" value="MCI36925.1"/>
    <property type="molecule type" value="Genomic_DNA"/>
</dbReference>
<dbReference type="Proteomes" id="UP000265520">
    <property type="component" value="Unassembled WGS sequence"/>
</dbReference>